<reference evidence="5" key="1">
    <citation type="journal article" date="2014" name="Proc. Natl. Acad. Sci. U.S.A.">
        <title>Extensive sampling of basidiomycete genomes demonstrates inadequacy of the white-rot/brown-rot paradigm for wood decay fungi.</title>
        <authorList>
            <person name="Riley R."/>
            <person name="Salamov A.A."/>
            <person name="Brown D.W."/>
            <person name="Nagy L.G."/>
            <person name="Floudas D."/>
            <person name="Held B.W."/>
            <person name="Levasseur A."/>
            <person name="Lombard V."/>
            <person name="Morin E."/>
            <person name="Otillar R."/>
            <person name="Lindquist E.A."/>
            <person name="Sun H."/>
            <person name="LaButti K.M."/>
            <person name="Schmutz J."/>
            <person name="Jabbour D."/>
            <person name="Luo H."/>
            <person name="Baker S.E."/>
            <person name="Pisabarro A.G."/>
            <person name="Walton J.D."/>
            <person name="Blanchette R.A."/>
            <person name="Henrissat B."/>
            <person name="Martin F."/>
            <person name="Cullen D."/>
            <person name="Hibbett D.S."/>
            <person name="Grigoriev I.V."/>
        </authorList>
    </citation>
    <scope>NUCLEOTIDE SEQUENCE [LARGE SCALE GENOMIC DNA]</scope>
    <source>
        <strain evidence="5">FD-172 SS1</strain>
    </source>
</reference>
<dbReference type="InParanoid" id="A0A067MQR7"/>
<dbReference type="GO" id="GO:0016787">
    <property type="term" value="F:hydrolase activity"/>
    <property type="evidence" value="ECO:0007669"/>
    <property type="project" value="UniProtKB-KW"/>
</dbReference>
<dbReference type="PANTHER" id="PTHR43283:SF17">
    <property type="entry name" value="(LOVD), PUTATIVE (AFU_ORTHOLOGUE AFUA_5G00920)-RELATED"/>
    <property type="match status" value="1"/>
</dbReference>
<comment type="similarity">
    <text evidence="1">Belongs to the class-A beta-lactamase family.</text>
</comment>
<dbReference type="Pfam" id="PF00144">
    <property type="entry name" value="Beta-lactamase"/>
    <property type="match status" value="1"/>
</dbReference>
<evidence type="ECO:0000256" key="2">
    <source>
        <dbReference type="ARBA" id="ARBA00022801"/>
    </source>
</evidence>
<gene>
    <name evidence="4" type="ORF">BOTBODRAFT_354837</name>
</gene>
<dbReference type="Proteomes" id="UP000027195">
    <property type="component" value="Unassembled WGS sequence"/>
</dbReference>
<dbReference type="OrthoDB" id="428260at2759"/>
<evidence type="ECO:0000256" key="1">
    <source>
        <dbReference type="ARBA" id="ARBA00009009"/>
    </source>
</evidence>
<feature type="domain" description="Beta-lactamase-related" evidence="3">
    <location>
        <begin position="21"/>
        <end position="370"/>
    </location>
</feature>
<proteinExistence type="inferred from homology"/>
<organism evidence="4 5">
    <name type="scientific">Botryobasidium botryosum (strain FD-172 SS1)</name>
    <dbReference type="NCBI Taxonomy" id="930990"/>
    <lineage>
        <taxon>Eukaryota</taxon>
        <taxon>Fungi</taxon>
        <taxon>Dikarya</taxon>
        <taxon>Basidiomycota</taxon>
        <taxon>Agaricomycotina</taxon>
        <taxon>Agaricomycetes</taxon>
        <taxon>Cantharellales</taxon>
        <taxon>Botryobasidiaceae</taxon>
        <taxon>Botryobasidium</taxon>
    </lineage>
</organism>
<evidence type="ECO:0000259" key="3">
    <source>
        <dbReference type="Pfam" id="PF00144"/>
    </source>
</evidence>
<dbReference type="PANTHER" id="PTHR43283">
    <property type="entry name" value="BETA-LACTAMASE-RELATED"/>
    <property type="match status" value="1"/>
</dbReference>
<dbReference type="InterPro" id="IPR012338">
    <property type="entry name" value="Beta-lactam/transpept-like"/>
</dbReference>
<evidence type="ECO:0000313" key="5">
    <source>
        <dbReference type="Proteomes" id="UP000027195"/>
    </source>
</evidence>
<dbReference type="InterPro" id="IPR001466">
    <property type="entry name" value="Beta-lactam-related"/>
</dbReference>
<dbReference type="Gene3D" id="3.40.710.10">
    <property type="entry name" value="DD-peptidase/beta-lactamase superfamily"/>
    <property type="match status" value="1"/>
</dbReference>
<evidence type="ECO:0000313" key="4">
    <source>
        <dbReference type="EMBL" id="KDQ13921.1"/>
    </source>
</evidence>
<keyword evidence="2" id="KW-0378">Hydrolase</keyword>
<dbReference type="HOGENOM" id="CLU_020027_11_1_1"/>
<accession>A0A067MQR7</accession>
<dbReference type="EMBL" id="KL198040">
    <property type="protein sequence ID" value="KDQ13921.1"/>
    <property type="molecule type" value="Genomic_DNA"/>
</dbReference>
<dbReference type="InterPro" id="IPR050789">
    <property type="entry name" value="Diverse_Enzym_Activities"/>
</dbReference>
<name>A0A067MQR7_BOTB1</name>
<dbReference type="AlphaFoldDB" id="A0A067MQR7"/>
<dbReference type="STRING" id="930990.A0A067MQR7"/>
<dbReference type="SUPFAM" id="SSF56601">
    <property type="entry name" value="beta-lactamase/transpeptidase-like"/>
    <property type="match status" value="1"/>
</dbReference>
<sequence length="394" mass="42749">MAVSVPELDNLLESYTKRPDGIAGLAAIAIDRNGNIIYSGTFGATSVDPSKASPVTLDTVHWIASQTKLLTTIAAMQCVERGQIGLDDPVGEILPELADPDIVEGFDDDEKPKLRKAATKITLKLLLTHTSGLAYNGIHPTLNKWCKITGMNLKPSEAGMKAFTFPLVFEPGTSWTYGAGIEWAGLLVERLNSCTLEEYMQKNIFVPLGMNSTTFHPEAYPKIESRLVDLTKRLPDGTLASMGRFYPYPATHDFGGAGLYSTAADFIKLLATLLRGGGAILKIESVDAIFRPQVTTEAGEAHSKWMREEHSAPSETTFGLSASIAVAPFPNRRAAGTAKWNGMPNLDSFVDRETGIAATIFQQTFPPDDPVSIEFAVKFEELLYSHVRASPPPS</sequence>
<keyword evidence="5" id="KW-1185">Reference proteome</keyword>
<protein>
    <recommendedName>
        <fullName evidence="3">Beta-lactamase-related domain-containing protein</fullName>
    </recommendedName>
</protein>